<evidence type="ECO:0000313" key="3">
    <source>
        <dbReference type="Proteomes" id="UP000610966"/>
    </source>
</evidence>
<accession>A0A8J3VXZ3</accession>
<evidence type="ECO:0000313" key="2">
    <source>
        <dbReference type="EMBL" id="GIH69424.1"/>
    </source>
</evidence>
<dbReference type="AlphaFoldDB" id="A0A8J3VXZ3"/>
<sequence>MAKKISVKRSPDLGDYATGKKDASKVRCALCTKAPCACPPFGTPEYFALIDKRHG</sequence>
<dbReference type="RefSeq" id="WP_204013947.1">
    <property type="nucleotide sequence ID" value="NZ_BOOG01000014.1"/>
</dbReference>
<organism evidence="2 3">
    <name type="scientific">Sphaerimonospora thailandensis</name>
    <dbReference type="NCBI Taxonomy" id="795644"/>
    <lineage>
        <taxon>Bacteria</taxon>
        <taxon>Bacillati</taxon>
        <taxon>Actinomycetota</taxon>
        <taxon>Actinomycetes</taxon>
        <taxon>Streptosporangiales</taxon>
        <taxon>Streptosporangiaceae</taxon>
        <taxon>Sphaerimonospora</taxon>
    </lineage>
</organism>
<keyword evidence="3" id="KW-1185">Reference proteome</keyword>
<name>A0A8J3VXZ3_9ACTN</name>
<feature type="region of interest" description="Disordered" evidence="1">
    <location>
        <begin position="1"/>
        <end position="22"/>
    </location>
</feature>
<comment type="caution">
    <text evidence="2">The sequence shown here is derived from an EMBL/GenBank/DDBJ whole genome shotgun (WGS) entry which is preliminary data.</text>
</comment>
<reference evidence="2" key="1">
    <citation type="submission" date="2021-01" db="EMBL/GenBank/DDBJ databases">
        <title>Whole genome shotgun sequence of Sphaerimonospora thailandensis NBRC 107569.</title>
        <authorList>
            <person name="Komaki H."/>
            <person name="Tamura T."/>
        </authorList>
    </citation>
    <scope>NUCLEOTIDE SEQUENCE</scope>
    <source>
        <strain evidence="2">NBRC 107569</strain>
    </source>
</reference>
<proteinExistence type="predicted"/>
<gene>
    <name evidence="2" type="ORF">Mth01_16770</name>
</gene>
<evidence type="ECO:0000256" key="1">
    <source>
        <dbReference type="SAM" id="MobiDB-lite"/>
    </source>
</evidence>
<dbReference type="EMBL" id="BOOG01000014">
    <property type="protein sequence ID" value="GIH69424.1"/>
    <property type="molecule type" value="Genomic_DNA"/>
</dbReference>
<protein>
    <submittedName>
        <fullName evidence="2">Uncharacterized protein</fullName>
    </submittedName>
</protein>
<dbReference type="Proteomes" id="UP000610966">
    <property type="component" value="Unassembled WGS sequence"/>
</dbReference>